<dbReference type="PANTHER" id="PTHR43204:SF1">
    <property type="entry name" value="ABC TRANSPORTER I FAMILY MEMBER 6, CHLOROPLASTIC"/>
    <property type="match status" value="1"/>
</dbReference>
<evidence type="ECO:0000256" key="1">
    <source>
        <dbReference type="ARBA" id="ARBA00006216"/>
    </source>
</evidence>
<dbReference type="SMART" id="SM00382">
    <property type="entry name" value="AAA"/>
    <property type="match status" value="1"/>
</dbReference>
<dbReference type="AlphaFoldDB" id="C7LKE1"/>
<sequence length="252" mass="28817">MLKIKNLSVSVKKKQILKNVNLTIKKGEIHVIMGPNGSGKSTIASIIAGKKNFLLKKGEIFFEKKKINFLSPEKRAQLGIFLSFQDPVEIPGISIYNFIKISLNSIRKANGKNEISSNNFLKKLKKVSDLLKIDKKFLFRSLNEGFSGGEKKRNEIFQMCMINPKLSILDEIDSGLDIDALRTLSRGINTFKKKNNSLLIITHYQRLLNYIIPDYVHILYKGKIIESGKKELAIKIESEGYNFYKKKYNEIK</sequence>
<dbReference type="InterPro" id="IPR003593">
    <property type="entry name" value="AAA+_ATPase"/>
</dbReference>
<organism evidence="5 6">
    <name type="scientific">Karelsulcia muelleri (strain SMDSEM)</name>
    <name type="common">Sulcia muelleri</name>
    <dbReference type="NCBI Taxonomy" id="595499"/>
    <lineage>
        <taxon>Bacteria</taxon>
        <taxon>Pseudomonadati</taxon>
        <taxon>Bacteroidota</taxon>
        <taxon>Flavobacteriia</taxon>
        <taxon>Flavobacteriales</taxon>
        <taxon>Candidatus Karelsulcia</taxon>
    </lineage>
</organism>
<dbReference type="Gene3D" id="3.40.50.300">
    <property type="entry name" value="P-loop containing nucleotide triphosphate hydrolases"/>
    <property type="match status" value="1"/>
</dbReference>
<dbReference type="PROSITE" id="PS50893">
    <property type="entry name" value="ABC_TRANSPORTER_2"/>
    <property type="match status" value="1"/>
</dbReference>
<dbReference type="NCBIfam" id="TIGR01978">
    <property type="entry name" value="sufC"/>
    <property type="match status" value="1"/>
</dbReference>
<comment type="similarity">
    <text evidence="1">Belongs to the ABC transporter superfamily. Ycf16 family.</text>
</comment>
<dbReference type="KEGG" id="sms:SMDSEM_202"/>
<keyword evidence="2" id="KW-0547">Nucleotide-binding</keyword>
<dbReference type="InterPro" id="IPR003439">
    <property type="entry name" value="ABC_transporter-like_ATP-bd"/>
</dbReference>
<dbReference type="Pfam" id="PF00005">
    <property type="entry name" value="ABC_tran"/>
    <property type="match status" value="1"/>
</dbReference>
<gene>
    <name evidence="5" type="primary">sufC</name>
    <name evidence="5" type="ordered locus">SMDSEM_202</name>
</gene>
<dbReference type="GO" id="GO:0005524">
    <property type="term" value="F:ATP binding"/>
    <property type="evidence" value="ECO:0007669"/>
    <property type="project" value="UniProtKB-KW"/>
</dbReference>
<proteinExistence type="inferred from homology"/>
<evidence type="ECO:0000313" key="6">
    <source>
        <dbReference type="Proteomes" id="UP000008074"/>
    </source>
</evidence>
<evidence type="ECO:0000313" key="5">
    <source>
        <dbReference type="EMBL" id="ACU52903.1"/>
    </source>
</evidence>
<evidence type="ECO:0000256" key="3">
    <source>
        <dbReference type="ARBA" id="ARBA00022840"/>
    </source>
</evidence>
<feature type="domain" description="ABC transporter" evidence="4">
    <location>
        <begin position="2"/>
        <end position="246"/>
    </location>
</feature>
<keyword evidence="3" id="KW-0067">ATP-binding</keyword>
<evidence type="ECO:0000256" key="2">
    <source>
        <dbReference type="ARBA" id="ARBA00022741"/>
    </source>
</evidence>
<evidence type="ECO:0000259" key="4">
    <source>
        <dbReference type="PROSITE" id="PS50893"/>
    </source>
</evidence>
<dbReference type="HOGENOM" id="CLU_000604_48_1_10"/>
<dbReference type="EMBL" id="CP001605">
    <property type="protein sequence ID" value="ACU52903.1"/>
    <property type="molecule type" value="Genomic_DNA"/>
</dbReference>
<dbReference type="InterPro" id="IPR010230">
    <property type="entry name" value="FeS-cluster_ATPase_SufC"/>
</dbReference>
<dbReference type="SUPFAM" id="SSF52540">
    <property type="entry name" value="P-loop containing nucleoside triphosphate hydrolases"/>
    <property type="match status" value="1"/>
</dbReference>
<name>C7LKE1_KARMS</name>
<dbReference type="PANTHER" id="PTHR43204">
    <property type="entry name" value="ABC TRANSPORTER I FAMILY MEMBER 6, CHLOROPLASTIC"/>
    <property type="match status" value="1"/>
</dbReference>
<dbReference type="Proteomes" id="UP000008074">
    <property type="component" value="Chromosome"/>
</dbReference>
<dbReference type="STRING" id="595499.SMDSEM_202"/>
<dbReference type="InterPro" id="IPR027417">
    <property type="entry name" value="P-loop_NTPase"/>
</dbReference>
<reference evidence="5 6" key="1">
    <citation type="journal article" date="2009" name="Proc. Natl. Acad. Sci. U.S.A.">
        <title>Convergent evolution of metabolic roles in bacterial co-symbionts of insects.</title>
        <authorList>
            <person name="McCutcheon J.P."/>
            <person name="McDonald B.R."/>
            <person name="Moran N.A."/>
        </authorList>
    </citation>
    <scope>NUCLEOTIDE SEQUENCE [LARGE SCALE GENOMIC DNA]</scope>
    <source>
        <strain evidence="5 6">SMDSEM</strain>
    </source>
</reference>
<dbReference type="CDD" id="cd03217">
    <property type="entry name" value="ABC_FeS_Assembly"/>
    <property type="match status" value="1"/>
</dbReference>
<dbReference type="GO" id="GO:0016887">
    <property type="term" value="F:ATP hydrolysis activity"/>
    <property type="evidence" value="ECO:0007669"/>
    <property type="project" value="InterPro"/>
</dbReference>
<accession>C7LKE1</accession>
<protein>
    <submittedName>
        <fullName evidence="5">Putative FeS assembly ATPase SufC</fullName>
    </submittedName>
</protein>